<dbReference type="Proteomes" id="UP000294547">
    <property type="component" value="Unassembled WGS sequence"/>
</dbReference>
<dbReference type="Pfam" id="PF09945">
    <property type="entry name" value="DUF2177"/>
    <property type="match status" value="1"/>
</dbReference>
<dbReference type="AlphaFoldDB" id="A0A4R6RJF0"/>
<feature type="transmembrane region" description="Helical" evidence="1">
    <location>
        <begin position="44"/>
        <end position="64"/>
    </location>
</feature>
<proteinExistence type="predicted"/>
<feature type="transmembrane region" description="Helical" evidence="1">
    <location>
        <begin position="76"/>
        <end position="94"/>
    </location>
</feature>
<comment type="caution">
    <text evidence="2">The sequence shown here is derived from an EMBL/GenBank/DDBJ whole genome shotgun (WGS) entry which is preliminary data.</text>
</comment>
<dbReference type="InterPro" id="IPR018687">
    <property type="entry name" value="DUF2177_membr"/>
</dbReference>
<dbReference type="OrthoDB" id="166547at2"/>
<feature type="transmembrane region" description="Helical" evidence="1">
    <location>
        <begin position="6"/>
        <end position="23"/>
    </location>
</feature>
<name>A0A4R6RJF0_9HYPH</name>
<keyword evidence="3" id="KW-1185">Reference proteome</keyword>
<reference evidence="2 3" key="1">
    <citation type="submission" date="2019-03" db="EMBL/GenBank/DDBJ databases">
        <title>Genomic Encyclopedia of Type Strains, Phase IV (KMG-IV): sequencing the most valuable type-strain genomes for metagenomic binning, comparative biology and taxonomic classification.</title>
        <authorList>
            <person name="Goeker M."/>
        </authorList>
    </citation>
    <scope>NUCLEOTIDE SEQUENCE [LARGE SCALE GENOMIC DNA]</scope>
    <source>
        <strain evidence="2 3">DSM 102969</strain>
    </source>
</reference>
<evidence type="ECO:0000313" key="3">
    <source>
        <dbReference type="Proteomes" id="UP000294547"/>
    </source>
</evidence>
<evidence type="ECO:0000256" key="1">
    <source>
        <dbReference type="SAM" id="Phobius"/>
    </source>
</evidence>
<accession>A0A4R6RJF0</accession>
<dbReference type="EMBL" id="SNXY01000006">
    <property type="protein sequence ID" value="TDP86689.1"/>
    <property type="molecule type" value="Genomic_DNA"/>
</dbReference>
<sequence>MTRLVAAYLAGVGTFLAVDLLWLSVIARDIYRREIGALLLERPLVGPAAAFYLIYVAGVVVFAVNPALSSSNWTTAALYGGLLGMLCYGTYDVTNLATLRNWSSTIVVVDIAWGTLLTAVTATVAYLVAARFG</sequence>
<feature type="transmembrane region" description="Helical" evidence="1">
    <location>
        <begin position="106"/>
        <end position="129"/>
    </location>
</feature>
<keyword evidence="1" id="KW-1133">Transmembrane helix</keyword>
<keyword evidence="1" id="KW-0472">Membrane</keyword>
<gene>
    <name evidence="2" type="ORF">EDD54_0569</name>
</gene>
<dbReference type="RefSeq" id="WP_126536770.1">
    <property type="nucleotide sequence ID" value="NZ_BSPM01000008.1"/>
</dbReference>
<evidence type="ECO:0000313" key="2">
    <source>
        <dbReference type="EMBL" id="TDP86689.1"/>
    </source>
</evidence>
<organism evidence="2 3">
    <name type="scientific">Oharaeibacter diazotrophicus</name>
    <dbReference type="NCBI Taxonomy" id="1920512"/>
    <lineage>
        <taxon>Bacteria</taxon>
        <taxon>Pseudomonadati</taxon>
        <taxon>Pseudomonadota</taxon>
        <taxon>Alphaproteobacteria</taxon>
        <taxon>Hyphomicrobiales</taxon>
        <taxon>Pleomorphomonadaceae</taxon>
        <taxon>Oharaeibacter</taxon>
    </lineage>
</organism>
<keyword evidence="1" id="KW-0812">Transmembrane</keyword>
<protein>
    <submittedName>
        <fullName evidence="2">Putative membrane protein</fullName>
    </submittedName>
</protein>